<dbReference type="AlphaFoldDB" id="A0A2V0R9Q4"/>
<accession>A0A2V0R9Q4</accession>
<sequence>MLEQSAQTLSFSTVAAAEKTAVLKSTALYTGLRISMSYLDAGGVAQNPFECVNKIVVDVPEYGNNSRRIDLSGNTVASLPLLSQLGCMDSQDAASATSITSTDPTSVTASTTGFCYFDLPINKLNLDEDLRVTISAVVDNAADVLEVAFAFLDYPMREVFFRVYDTGATTSHQQWFPADGTLQGASITQYDAAWAPGIANTFVYSARDDDVTKISLNGEQSTTYANPEVLMGGTDEIVSGGPAGVSTSWAAYDNYGMFKNFPQLSGAQYINIDSSASEPFLIVGVMSDA</sequence>
<name>A0A2V0R9Q4_9ZZZZ</name>
<reference evidence="1" key="1">
    <citation type="submission" date="2017-04" db="EMBL/GenBank/DDBJ databases">
        <title>Unveiling RNA virosphere associated with marine microorganisms.</title>
        <authorList>
            <person name="Urayama S."/>
            <person name="Takaki Y."/>
            <person name="Nishi S."/>
            <person name="Yoshida Y."/>
            <person name="Deguchi S."/>
            <person name="Takai K."/>
            <person name="Nunoura T."/>
        </authorList>
    </citation>
    <scope>NUCLEOTIDE SEQUENCE</scope>
</reference>
<proteinExistence type="predicted"/>
<comment type="caution">
    <text evidence="1">The sequence shown here is derived from an EMBL/GenBank/DDBJ whole genome shotgun (WGS) entry which is preliminary data.</text>
</comment>
<evidence type="ECO:0000313" key="1">
    <source>
        <dbReference type="EMBL" id="GBH22026.1"/>
    </source>
</evidence>
<dbReference type="EMBL" id="BDQA01000550">
    <property type="protein sequence ID" value="GBH22026.1"/>
    <property type="molecule type" value="Genomic_RNA"/>
</dbReference>
<organism evidence="1">
    <name type="scientific">viral metagenome</name>
    <dbReference type="NCBI Taxonomy" id="1070528"/>
    <lineage>
        <taxon>unclassified sequences</taxon>
        <taxon>metagenomes</taxon>
        <taxon>organismal metagenomes</taxon>
    </lineage>
</organism>
<protein>
    <submittedName>
        <fullName evidence="1">Uncharacterized protein</fullName>
    </submittedName>
</protein>